<proteinExistence type="predicted"/>
<dbReference type="Gene3D" id="3.30.10.10">
    <property type="entry name" value="Trypsin Inhibitor V, subunit A"/>
    <property type="match status" value="1"/>
</dbReference>
<organism evidence="2 3">
    <name type="scientific">Brevundimonas basaltis</name>
    <dbReference type="NCBI Taxonomy" id="472166"/>
    <lineage>
        <taxon>Bacteria</taxon>
        <taxon>Pseudomonadati</taxon>
        <taxon>Pseudomonadota</taxon>
        <taxon>Alphaproteobacteria</taxon>
        <taxon>Caulobacterales</taxon>
        <taxon>Caulobacteraceae</taxon>
        <taxon>Brevundimonas</taxon>
    </lineage>
</organism>
<evidence type="ECO:0000313" key="2">
    <source>
        <dbReference type="EMBL" id="MBB5291187.1"/>
    </source>
</evidence>
<feature type="compositionally biased region" description="Pro residues" evidence="1">
    <location>
        <begin position="20"/>
        <end position="44"/>
    </location>
</feature>
<dbReference type="Proteomes" id="UP000566663">
    <property type="component" value="Unassembled WGS sequence"/>
</dbReference>
<dbReference type="PROSITE" id="PS51257">
    <property type="entry name" value="PROKAR_LIPOPROTEIN"/>
    <property type="match status" value="1"/>
</dbReference>
<sequence>MRLIVLTLGAAATLAACTEPAPPSAPTEPRPSPPARPEAPPTPVPADGCGAAERQDWVGRARSDLPAPPSRANWRIYETGQPVTQDLRPDRLNIEIDPDSQTVVRLGCG</sequence>
<dbReference type="EMBL" id="JACHFZ010000001">
    <property type="protein sequence ID" value="MBB5291187.1"/>
    <property type="molecule type" value="Genomic_DNA"/>
</dbReference>
<keyword evidence="3" id="KW-1185">Reference proteome</keyword>
<name>A0A7W8HWH7_9CAUL</name>
<evidence type="ECO:0000313" key="3">
    <source>
        <dbReference type="Proteomes" id="UP000566663"/>
    </source>
</evidence>
<dbReference type="AlphaFoldDB" id="A0A7W8HWH7"/>
<dbReference type="Pfam" id="PF11720">
    <property type="entry name" value="Inhibitor_I78"/>
    <property type="match status" value="1"/>
</dbReference>
<evidence type="ECO:0000256" key="1">
    <source>
        <dbReference type="SAM" id="MobiDB-lite"/>
    </source>
</evidence>
<feature type="region of interest" description="Disordered" evidence="1">
    <location>
        <begin position="17"/>
        <end position="50"/>
    </location>
</feature>
<reference evidence="2 3" key="1">
    <citation type="submission" date="2020-08" db="EMBL/GenBank/DDBJ databases">
        <title>Genomic Encyclopedia of Type Strains, Phase IV (KMG-IV): sequencing the most valuable type-strain genomes for metagenomic binning, comparative biology and taxonomic classification.</title>
        <authorList>
            <person name="Goeker M."/>
        </authorList>
    </citation>
    <scope>NUCLEOTIDE SEQUENCE [LARGE SCALE GENOMIC DNA]</scope>
    <source>
        <strain evidence="2 3">DSM 25335</strain>
    </source>
</reference>
<dbReference type="InterPro" id="IPR021719">
    <property type="entry name" value="Prot_inh_I78"/>
</dbReference>
<accession>A0A7W8HWH7</accession>
<comment type="caution">
    <text evidence="2">The sequence shown here is derived from an EMBL/GenBank/DDBJ whole genome shotgun (WGS) entry which is preliminary data.</text>
</comment>
<protein>
    <recommendedName>
        <fullName evidence="4">Peptidase inhibitor I78 family protein</fullName>
    </recommendedName>
</protein>
<evidence type="ECO:0008006" key="4">
    <source>
        <dbReference type="Google" id="ProtNLM"/>
    </source>
</evidence>
<gene>
    <name evidence="2" type="ORF">HNQ67_000683</name>
</gene>
<dbReference type="RefSeq" id="WP_246347416.1">
    <property type="nucleotide sequence ID" value="NZ_BAAAFF010000004.1"/>
</dbReference>